<evidence type="ECO:0000256" key="1">
    <source>
        <dbReference type="ARBA" id="ARBA00022741"/>
    </source>
</evidence>
<dbReference type="Gene3D" id="3.40.50.300">
    <property type="entry name" value="P-loop containing nucleotide triphosphate hydrolases"/>
    <property type="match status" value="1"/>
</dbReference>
<dbReference type="AlphaFoldDB" id="A0A7C8N339"/>
<name>A0A7C8N339_ORBOL</name>
<dbReference type="PANTHER" id="PTHR45644">
    <property type="entry name" value="AAA ATPASE, PUTATIVE (AFU_ORTHOLOGUE AFUA_2G12920)-RELATED-RELATED"/>
    <property type="match status" value="1"/>
</dbReference>
<evidence type="ECO:0000256" key="2">
    <source>
        <dbReference type="ARBA" id="ARBA00022840"/>
    </source>
</evidence>
<dbReference type="GO" id="GO:0005741">
    <property type="term" value="C:mitochondrial outer membrane"/>
    <property type="evidence" value="ECO:0007669"/>
    <property type="project" value="TreeGrafter"/>
</dbReference>
<dbReference type="SUPFAM" id="SSF52540">
    <property type="entry name" value="P-loop containing nucleoside triphosphate hydrolases"/>
    <property type="match status" value="1"/>
</dbReference>
<gene>
    <name evidence="4" type="ORF">TWF102_002404</name>
</gene>
<accession>A0A7C8N339</accession>
<dbReference type="PANTHER" id="PTHR45644:SF56">
    <property type="entry name" value="AAA ATPASE, PUTATIVE (AFU_ORTHOLOGUE AFUA_2G12920)-RELATED"/>
    <property type="match status" value="1"/>
</dbReference>
<proteinExistence type="predicted"/>
<sequence>MSYLPDSITNQKGWEMAEGSLNRETDIRALKKTLQSRYSYLVDEGVIGGEVEWDLKGMENADSIMSRNRMSSEELDRIVKSIATRTWGKQKVDPEDISEVLNKLEAGRRSKESDTKGEVMPELTSEEQDLRKYVIKPGQCPITYDDVIMDSVTKTTVKQFVALSKLKVNKNSSPLFSYFKSPTLSTAELNGRYVGETEKAISAMFSLARKLHPCILFPDEVDSLFYRRASNNKSWERSALAQYLQEMDGIAAENGSNKAPLVVVATN</sequence>
<reference evidence="4 5" key="1">
    <citation type="submission" date="2019-06" db="EMBL/GenBank/DDBJ databases">
        <authorList>
            <person name="Palmer J.M."/>
        </authorList>
    </citation>
    <scope>NUCLEOTIDE SEQUENCE [LARGE SCALE GENOMIC DNA]</scope>
    <source>
        <strain evidence="4 5">TWF102</strain>
    </source>
</reference>
<dbReference type="InterPro" id="IPR003959">
    <property type="entry name" value="ATPase_AAA_core"/>
</dbReference>
<evidence type="ECO:0000259" key="3">
    <source>
        <dbReference type="Pfam" id="PF00004"/>
    </source>
</evidence>
<dbReference type="Pfam" id="PF00004">
    <property type="entry name" value="AAA"/>
    <property type="match status" value="1"/>
</dbReference>
<organism evidence="4 5">
    <name type="scientific">Orbilia oligospora</name>
    <name type="common">Nematode-trapping fungus</name>
    <name type="synonym">Arthrobotrys oligospora</name>
    <dbReference type="NCBI Taxonomy" id="2813651"/>
    <lineage>
        <taxon>Eukaryota</taxon>
        <taxon>Fungi</taxon>
        <taxon>Dikarya</taxon>
        <taxon>Ascomycota</taxon>
        <taxon>Pezizomycotina</taxon>
        <taxon>Orbiliomycetes</taxon>
        <taxon>Orbiliales</taxon>
        <taxon>Orbiliaceae</taxon>
        <taxon>Orbilia</taxon>
    </lineage>
</organism>
<evidence type="ECO:0000313" key="5">
    <source>
        <dbReference type="Proteomes" id="UP000475325"/>
    </source>
</evidence>
<protein>
    <recommendedName>
        <fullName evidence="3">ATPase AAA-type core domain-containing protein</fullName>
    </recommendedName>
</protein>
<dbReference type="Proteomes" id="UP000475325">
    <property type="component" value="Unassembled WGS sequence"/>
</dbReference>
<dbReference type="EMBL" id="WIQW01000140">
    <property type="protein sequence ID" value="KAF3080313.1"/>
    <property type="molecule type" value="Genomic_DNA"/>
</dbReference>
<dbReference type="InterPro" id="IPR051701">
    <property type="entry name" value="Mito_OM_Translocase_MSP1"/>
</dbReference>
<dbReference type="InterPro" id="IPR027417">
    <property type="entry name" value="P-loop_NTPase"/>
</dbReference>
<evidence type="ECO:0000313" key="4">
    <source>
        <dbReference type="EMBL" id="KAF3080313.1"/>
    </source>
</evidence>
<feature type="domain" description="ATPase AAA-type core" evidence="3">
    <location>
        <begin position="183"/>
        <end position="267"/>
    </location>
</feature>
<dbReference type="CDD" id="cd19481">
    <property type="entry name" value="RecA-like_protease"/>
    <property type="match status" value="1"/>
</dbReference>
<keyword evidence="2" id="KW-0067">ATP-binding</keyword>
<dbReference type="GO" id="GO:0016887">
    <property type="term" value="F:ATP hydrolysis activity"/>
    <property type="evidence" value="ECO:0007669"/>
    <property type="project" value="InterPro"/>
</dbReference>
<comment type="caution">
    <text evidence="4">The sequence shown here is derived from an EMBL/GenBank/DDBJ whole genome shotgun (WGS) entry which is preliminary data.</text>
</comment>
<keyword evidence="1" id="KW-0547">Nucleotide-binding</keyword>
<dbReference type="GO" id="GO:0005524">
    <property type="term" value="F:ATP binding"/>
    <property type="evidence" value="ECO:0007669"/>
    <property type="project" value="UniProtKB-KW"/>
</dbReference>